<evidence type="ECO:0000256" key="7">
    <source>
        <dbReference type="ARBA" id="ARBA00022989"/>
    </source>
</evidence>
<dbReference type="GO" id="GO:0006508">
    <property type="term" value="P:proteolysis"/>
    <property type="evidence" value="ECO:0007669"/>
    <property type="project" value="UniProtKB-KW"/>
</dbReference>
<dbReference type="PRINTS" id="PR00781">
    <property type="entry name" value="LIPOSIGPTASE"/>
</dbReference>
<dbReference type="AlphaFoldDB" id="A0A397NJ38"/>
<feature type="transmembrane region" description="Helical" evidence="9">
    <location>
        <begin position="6"/>
        <end position="26"/>
    </location>
</feature>
<comment type="function">
    <text evidence="9 10">This protein specifically catalyzes the removal of signal peptides from prolipoproteins.</text>
</comment>
<sequence length="171" mass="18633">MKNIRWWGPIVAAIVFVIDQVVKLIVTQGLGIRQLGDMMDVLPIFRLRFVPNVGVSLGLLPANSEAARWALVVLTVGIAIGVAVWMLRERNRADLIALGMVLGGALGNILDRVRLGYVTDFADLHFGEWSPFLVFNVADAAITIGVLILLVRALLVREKPKTPASVENVNA</sequence>
<dbReference type="Proteomes" id="UP000266568">
    <property type="component" value="Unassembled WGS sequence"/>
</dbReference>
<keyword evidence="5 9" id="KW-0064">Aspartyl protease</keyword>
<name>A0A397NJ38_9SPHN</name>
<comment type="catalytic activity">
    <reaction evidence="9 10">
        <text>Release of signal peptides from bacterial membrane prolipoproteins. Hydrolyzes -Xaa-Yaa-Zaa-|-(S,diacylglyceryl)Cys-, in which Xaa is hydrophobic (preferably Leu), and Yaa (Ala or Ser) and Zaa (Gly or Ala) have small, neutral side chains.</text>
        <dbReference type="EC" id="3.4.23.36"/>
    </reaction>
</comment>
<evidence type="ECO:0000313" key="13">
    <source>
        <dbReference type="Proteomes" id="UP000266568"/>
    </source>
</evidence>
<feature type="transmembrane region" description="Helical" evidence="9">
    <location>
        <begin position="66"/>
        <end position="86"/>
    </location>
</feature>
<evidence type="ECO:0000256" key="4">
    <source>
        <dbReference type="ARBA" id="ARBA00022692"/>
    </source>
</evidence>
<evidence type="ECO:0000256" key="10">
    <source>
        <dbReference type="RuleBase" id="RU000594"/>
    </source>
</evidence>
<keyword evidence="2 9" id="KW-1003">Cell membrane</keyword>
<dbReference type="HAMAP" id="MF_00161">
    <property type="entry name" value="LspA"/>
    <property type="match status" value="1"/>
</dbReference>
<evidence type="ECO:0000256" key="6">
    <source>
        <dbReference type="ARBA" id="ARBA00022801"/>
    </source>
</evidence>
<dbReference type="InterPro" id="IPR001872">
    <property type="entry name" value="Peptidase_A8"/>
</dbReference>
<comment type="pathway">
    <text evidence="9">Protein modification; lipoprotein biosynthesis (signal peptide cleavage).</text>
</comment>
<keyword evidence="3 9" id="KW-0645">Protease</keyword>
<dbReference type="EMBL" id="QXDC01000004">
    <property type="protein sequence ID" value="RIA37546.1"/>
    <property type="molecule type" value="Genomic_DNA"/>
</dbReference>
<evidence type="ECO:0000256" key="8">
    <source>
        <dbReference type="ARBA" id="ARBA00023136"/>
    </source>
</evidence>
<dbReference type="PANTHER" id="PTHR33695">
    <property type="entry name" value="LIPOPROTEIN SIGNAL PEPTIDASE"/>
    <property type="match status" value="1"/>
</dbReference>
<comment type="subcellular location">
    <subcellularLocation>
        <location evidence="9">Cell membrane</location>
        <topology evidence="9">Multi-pass membrane protein</topology>
    </subcellularLocation>
</comment>
<evidence type="ECO:0000256" key="2">
    <source>
        <dbReference type="ARBA" id="ARBA00022475"/>
    </source>
</evidence>
<accession>A0A397NJ38</accession>
<keyword evidence="8 9" id="KW-0472">Membrane</keyword>
<dbReference type="EC" id="3.4.23.36" evidence="9"/>
<dbReference type="PROSITE" id="PS00855">
    <property type="entry name" value="SPASE_II"/>
    <property type="match status" value="1"/>
</dbReference>
<evidence type="ECO:0000256" key="1">
    <source>
        <dbReference type="ARBA" id="ARBA00006139"/>
    </source>
</evidence>
<evidence type="ECO:0000313" key="12">
    <source>
        <dbReference type="EMBL" id="RIA37546.1"/>
    </source>
</evidence>
<reference evidence="12 13" key="1">
    <citation type="submission" date="2018-08" db="EMBL/GenBank/DDBJ databases">
        <title>Genomic Encyclopedia of Type Strains, Phase IV (KMG-IV): sequencing the most valuable type-strain genomes for metagenomic binning, comparative biology and taxonomic classification.</title>
        <authorList>
            <person name="Goeker M."/>
        </authorList>
    </citation>
    <scope>NUCLEOTIDE SEQUENCE [LARGE SCALE GENOMIC DNA]</scope>
    <source>
        <strain evidence="12 13">DSM 25527</strain>
    </source>
</reference>
<comment type="similarity">
    <text evidence="1 9 11">Belongs to the peptidase A8 family.</text>
</comment>
<dbReference type="GO" id="GO:0004190">
    <property type="term" value="F:aspartic-type endopeptidase activity"/>
    <property type="evidence" value="ECO:0007669"/>
    <property type="project" value="UniProtKB-UniRule"/>
</dbReference>
<evidence type="ECO:0000256" key="9">
    <source>
        <dbReference type="HAMAP-Rule" id="MF_00161"/>
    </source>
</evidence>
<dbReference type="OrthoDB" id="9810259at2"/>
<dbReference type="GO" id="GO:0005886">
    <property type="term" value="C:plasma membrane"/>
    <property type="evidence" value="ECO:0007669"/>
    <property type="project" value="UniProtKB-SubCell"/>
</dbReference>
<evidence type="ECO:0000256" key="3">
    <source>
        <dbReference type="ARBA" id="ARBA00022670"/>
    </source>
</evidence>
<feature type="transmembrane region" description="Helical" evidence="9">
    <location>
        <begin position="93"/>
        <end position="110"/>
    </location>
</feature>
<proteinExistence type="inferred from homology"/>
<protein>
    <recommendedName>
        <fullName evidence="9">Lipoprotein signal peptidase</fullName>
        <ecNumber evidence="9">3.4.23.36</ecNumber>
    </recommendedName>
    <alternativeName>
        <fullName evidence="9">Prolipoprotein signal peptidase</fullName>
    </alternativeName>
    <alternativeName>
        <fullName evidence="9">Signal peptidase II</fullName>
        <shortName evidence="9">SPase II</shortName>
    </alternativeName>
</protein>
<dbReference type="Pfam" id="PF01252">
    <property type="entry name" value="Peptidase_A8"/>
    <property type="match status" value="1"/>
</dbReference>
<comment type="caution">
    <text evidence="12">The sequence shown here is derived from an EMBL/GenBank/DDBJ whole genome shotgun (WGS) entry which is preliminary data.</text>
</comment>
<dbReference type="RefSeq" id="WP_119036840.1">
    <property type="nucleotide sequence ID" value="NZ_QXDC01000004.1"/>
</dbReference>
<evidence type="ECO:0000256" key="11">
    <source>
        <dbReference type="RuleBase" id="RU004181"/>
    </source>
</evidence>
<dbReference type="UniPathway" id="UPA00665"/>
<dbReference type="NCBIfam" id="TIGR00077">
    <property type="entry name" value="lspA"/>
    <property type="match status" value="1"/>
</dbReference>
<evidence type="ECO:0000256" key="5">
    <source>
        <dbReference type="ARBA" id="ARBA00022750"/>
    </source>
</evidence>
<gene>
    <name evidence="9" type="primary">lspA</name>
    <name evidence="12" type="ORF">DFR49_3432</name>
</gene>
<feature type="transmembrane region" description="Helical" evidence="9">
    <location>
        <begin position="130"/>
        <end position="151"/>
    </location>
</feature>
<feature type="active site" evidence="9">
    <location>
        <position position="139"/>
    </location>
</feature>
<organism evidence="12 13">
    <name type="scientific">Hephaestia caeni</name>
    <dbReference type="NCBI Taxonomy" id="645617"/>
    <lineage>
        <taxon>Bacteria</taxon>
        <taxon>Pseudomonadati</taxon>
        <taxon>Pseudomonadota</taxon>
        <taxon>Alphaproteobacteria</taxon>
        <taxon>Sphingomonadales</taxon>
        <taxon>Sphingomonadaceae</taxon>
        <taxon>Hephaestia</taxon>
    </lineage>
</organism>
<keyword evidence="7 9" id="KW-1133">Transmembrane helix</keyword>
<dbReference type="PANTHER" id="PTHR33695:SF1">
    <property type="entry name" value="LIPOPROTEIN SIGNAL PEPTIDASE"/>
    <property type="match status" value="1"/>
</dbReference>
<keyword evidence="6 9" id="KW-0378">Hydrolase</keyword>
<keyword evidence="13" id="KW-1185">Reference proteome</keyword>
<keyword evidence="4 9" id="KW-0812">Transmembrane</keyword>
<feature type="active site" evidence="9">
    <location>
        <position position="120"/>
    </location>
</feature>